<feature type="domain" description="Pre-toxin TG" evidence="5">
    <location>
        <begin position="347"/>
        <end position="402"/>
    </location>
</feature>
<sequence length="555" mass="61883">MLKFISLLEKTRINNIFRRRSMRKILSIIFIAVLLSFCNLPNYIQDNKAEAATYEFTGDFQKDVETLKALIAEYKKLDSSSESSITIKVQKAQILAKITAKIKEIKDEYTQLANSVNRAVNETVKTFKMIDEALDNSIAIVNDMNKTVDEMNQTLNQMVKTQNEMIKTQNEMIQQTKDAAKTLNEMNAAMADANKALDTMNSGIRQVNSSIDGANKAMVQFNKDLQATNKSLDQVVGGIDKANDGMKTMVSSINKANTAINNANKAMDTMNRSVDTVNSYFVKVDKSLDKVNSVVYPNKENININAEMSKIAKSLNAIKKIQSQRIVDVKVVNHVEDLNKDLAKVKQATSLIADFMPLIANIKALNDSSTGKDLITRKDLSSMDRTISGLGVLGGGMVKAVNTTNKTLNTASKLGSKASTKYARVPAVIPEKSFNSFSTLKTHMGPAGKTYGRDNQWHHIVEQNQEKYSGFTRQDINKVSNIVAVPTSGADSVHKKISALYTSKQPYSQGKRVREWLQGKSYEEQFDFGMKELKKYGTVTPTSKGWVFEPFKEYR</sequence>
<feature type="transmembrane region" description="Helical" evidence="4">
    <location>
        <begin position="25"/>
        <end position="44"/>
    </location>
</feature>
<keyword evidence="4" id="KW-0472">Membrane</keyword>
<keyword evidence="4" id="KW-0812">Transmembrane</keyword>
<evidence type="ECO:0000313" key="7">
    <source>
        <dbReference type="Proteomes" id="UP000501076"/>
    </source>
</evidence>
<name>A0A6M6DZX4_PRIMG</name>
<dbReference type="Pfam" id="PF14449">
    <property type="entry name" value="PT-TG"/>
    <property type="match status" value="1"/>
</dbReference>
<evidence type="ECO:0000313" key="6">
    <source>
        <dbReference type="EMBL" id="QJX80150.1"/>
    </source>
</evidence>
<evidence type="ECO:0000259" key="5">
    <source>
        <dbReference type="Pfam" id="PF14449"/>
    </source>
</evidence>
<dbReference type="EMBL" id="CP045273">
    <property type="protein sequence ID" value="QJX80150.1"/>
    <property type="molecule type" value="Genomic_DNA"/>
</dbReference>
<keyword evidence="4" id="KW-1133">Transmembrane helix</keyword>
<dbReference type="AlphaFoldDB" id="A0A6M6DZX4"/>
<dbReference type="Gene3D" id="1.20.5.340">
    <property type="match status" value="1"/>
</dbReference>
<keyword evidence="6" id="KW-0614">Plasmid</keyword>
<dbReference type="GO" id="GO:0005576">
    <property type="term" value="C:extracellular region"/>
    <property type="evidence" value="ECO:0007669"/>
    <property type="project" value="UniProtKB-SubCell"/>
</dbReference>
<dbReference type="InterPro" id="IPR027797">
    <property type="entry name" value="PT-TG_dom"/>
</dbReference>
<comment type="subcellular location">
    <subcellularLocation>
        <location evidence="1">Secreted</location>
    </subcellularLocation>
</comment>
<organism evidence="6 7">
    <name type="scientific">Priestia megaterium</name>
    <name type="common">Bacillus megaterium</name>
    <dbReference type="NCBI Taxonomy" id="1404"/>
    <lineage>
        <taxon>Bacteria</taxon>
        <taxon>Bacillati</taxon>
        <taxon>Bacillota</taxon>
        <taxon>Bacilli</taxon>
        <taxon>Bacillales</taxon>
        <taxon>Bacillaceae</taxon>
        <taxon>Priestia</taxon>
    </lineage>
</organism>
<dbReference type="Proteomes" id="UP000501076">
    <property type="component" value="Plasmid pFDU301A"/>
</dbReference>
<evidence type="ECO:0000256" key="3">
    <source>
        <dbReference type="SAM" id="Coils"/>
    </source>
</evidence>
<proteinExistence type="predicted"/>
<evidence type="ECO:0000256" key="2">
    <source>
        <dbReference type="ARBA" id="ARBA00022525"/>
    </source>
</evidence>
<evidence type="ECO:0000256" key="4">
    <source>
        <dbReference type="SAM" id="Phobius"/>
    </source>
</evidence>
<gene>
    <name evidence="6" type="ORF">FDZ14_29070</name>
</gene>
<geneLocation type="plasmid" evidence="7">
    <name>pfdu301a</name>
</geneLocation>
<protein>
    <recommendedName>
        <fullName evidence="5">Pre-toxin TG domain-containing protein</fullName>
    </recommendedName>
</protein>
<evidence type="ECO:0000256" key="1">
    <source>
        <dbReference type="ARBA" id="ARBA00004613"/>
    </source>
</evidence>
<dbReference type="SUPFAM" id="SSF58104">
    <property type="entry name" value="Methyl-accepting chemotaxis protein (MCP) signaling domain"/>
    <property type="match status" value="1"/>
</dbReference>
<keyword evidence="3" id="KW-0175">Coiled coil</keyword>
<keyword evidence="2" id="KW-0964">Secreted</keyword>
<feature type="coiled-coil region" evidence="3">
    <location>
        <begin position="95"/>
        <end position="186"/>
    </location>
</feature>
<accession>A0A6M6DZX4</accession>
<reference evidence="6 7" key="1">
    <citation type="submission" date="2019-10" db="EMBL/GenBank/DDBJ databases">
        <title>Complete genome sequences for adaption low water activity.</title>
        <authorList>
            <person name="Zhao L."/>
            <person name="Zhong J."/>
        </authorList>
    </citation>
    <scope>NUCLEOTIDE SEQUENCE [LARGE SCALE GENOMIC DNA]</scope>
    <source>
        <strain evidence="6 7">FDU301</strain>
        <plasmid evidence="7">pfdu301a</plasmid>
    </source>
</reference>